<sequence length="101" mass="11220">MKGTVVSFILKMNIHRHFQAQKLYEAHVQAIDAKEDFSLWTRRELGSAISGNVVSETTSKAKPRFQFLQSGPCLINLFCMENVRDNDASAADSTSAVLLTS</sequence>
<dbReference type="AlphaFoldDB" id="A0ABD1Z9C2"/>
<keyword evidence="2" id="KW-1185">Reference proteome</keyword>
<evidence type="ECO:0000313" key="1">
    <source>
        <dbReference type="EMBL" id="KAL2644075.1"/>
    </source>
</evidence>
<reference evidence="1 2" key="1">
    <citation type="submission" date="2024-09" db="EMBL/GenBank/DDBJ databases">
        <title>Chromosome-scale assembly of Riccia fluitans.</title>
        <authorList>
            <person name="Paukszto L."/>
            <person name="Sawicki J."/>
            <person name="Karawczyk K."/>
            <person name="Piernik-Szablinska J."/>
            <person name="Szczecinska M."/>
            <person name="Mazdziarz M."/>
        </authorList>
    </citation>
    <scope>NUCLEOTIDE SEQUENCE [LARGE SCALE GENOMIC DNA]</scope>
    <source>
        <strain evidence="1">Rf_01</strain>
        <tissue evidence="1">Aerial parts of the thallus</tissue>
    </source>
</reference>
<dbReference type="Proteomes" id="UP001605036">
    <property type="component" value="Unassembled WGS sequence"/>
</dbReference>
<protein>
    <submittedName>
        <fullName evidence="1">Uncharacterized protein</fullName>
    </submittedName>
</protein>
<evidence type="ECO:0000313" key="2">
    <source>
        <dbReference type="Proteomes" id="UP001605036"/>
    </source>
</evidence>
<organism evidence="1 2">
    <name type="scientific">Riccia fluitans</name>
    <dbReference type="NCBI Taxonomy" id="41844"/>
    <lineage>
        <taxon>Eukaryota</taxon>
        <taxon>Viridiplantae</taxon>
        <taxon>Streptophyta</taxon>
        <taxon>Embryophyta</taxon>
        <taxon>Marchantiophyta</taxon>
        <taxon>Marchantiopsida</taxon>
        <taxon>Marchantiidae</taxon>
        <taxon>Marchantiales</taxon>
        <taxon>Ricciaceae</taxon>
        <taxon>Riccia</taxon>
    </lineage>
</organism>
<accession>A0ABD1Z9C2</accession>
<dbReference type="EMBL" id="JBHFFA010000002">
    <property type="protein sequence ID" value="KAL2644075.1"/>
    <property type="molecule type" value="Genomic_DNA"/>
</dbReference>
<name>A0ABD1Z9C2_9MARC</name>
<proteinExistence type="predicted"/>
<comment type="caution">
    <text evidence="1">The sequence shown here is derived from an EMBL/GenBank/DDBJ whole genome shotgun (WGS) entry which is preliminary data.</text>
</comment>
<gene>
    <name evidence="1" type="ORF">R1flu_011662</name>
</gene>